<dbReference type="InterPro" id="IPR036259">
    <property type="entry name" value="MFS_trans_sf"/>
</dbReference>
<dbReference type="SUPFAM" id="SSF103473">
    <property type="entry name" value="MFS general substrate transporter"/>
    <property type="match status" value="1"/>
</dbReference>
<feature type="transmembrane region" description="Helical" evidence="6">
    <location>
        <begin position="32"/>
        <end position="54"/>
    </location>
</feature>
<dbReference type="PANTHER" id="PTHR23507">
    <property type="entry name" value="ZGC:174356"/>
    <property type="match status" value="1"/>
</dbReference>
<feature type="transmembrane region" description="Helical" evidence="6">
    <location>
        <begin position="282"/>
        <end position="300"/>
    </location>
</feature>
<dbReference type="Pfam" id="PF07690">
    <property type="entry name" value="MFS_1"/>
    <property type="match status" value="1"/>
</dbReference>
<organism evidence="7 8">
    <name type="scientific">Mya arenaria</name>
    <name type="common">Soft-shell clam</name>
    <dbReference type="NCBI Taxonomy" id="6604"/>
    <lineage>
        <taxon>Eukaryota</taxon>
        <taxon>Metazoa</taxon>
        <taxon>Spiralia</taxon>
        <taxon>Lophotrochozoa</taxon>
        <taxon>Mollusca</taxon>
        <taxon>Bivalvia</taxon>
        <taxon>Autobranchia</taxon>
        <taxon>Heteroconchia</taxon>
        <taxon>Euheterodonta</taxon>
        <taxon>Imparidentia</taxon>
        <taxon>Neoheterodontei</taxon>
        <taxon>Myida</taxon>
        <taxon>Myoidea</taxon>
        <taxon>Myidae</taxon>
        <taxon>Mya</taxon>
    </lineage>
</organism>
<gene>
    <name evidence="7" type="ORF">MAR_037542</name>
</gene>
<feature type="transmembrane region" description="Helical" evidence="6">
    <location>
        <begin position="157"/>
        <end position="184"/>
    </location>
</feature>
<evidence type="ECO:0000313" key="8">
    <source>
        <dbReference type="Proteomes" id="UP001164746"/>
    </source>
</evidence>
<evidence type="ECO:0000256" key="4">
    <source>
        <dbReference type="ARBA" id="ARBA00023136"/>
    </source>
</evidence>
<evidence type="ECO:0000313" key="7">
    <source>
        <dbReference type="EMBL" id="WAR23873.1"/>
    </source>
</evidence>
<protein>
    <submittedName>
        <fullName evidence="7">PCFT-like protein</fullName>
    </submittedName>
</protein>
<keyword evidence="3 6" id="KW-1133">Transmembrane helix</keyword>
<evidence type="ECO:0000256" key="3">
    <source>
        <dbReference type="ARBA" id="ARBA00022989"/>
    </source>
</evidence>
<feature type="transmembrane region" description="Helical" evidence="6">
    <location>
        <begin position="320"/>
        <end position="339"/>
    </location>
</feature>
<dbReference type="EMBL" id="CP111024">
    <property type="protein sequence ID" value="WAR23873.1"/>
    <property type="molecule type" value="Genomic_DNA"/>
</dbReference>
<proteinExistence type="predicted"/>
<evidence type="ECO:0000256" key="1">
    <source>
        <dbReference type="ARBA" id="ARBA00004141"/>
    </source>
</evidence>
<keyword evidence="2 6" id="KW-0812">Transmembrane</keyword>
<feature type="transmembrane region" description="Helical" evidence="6">
    <location>
        <begin position="351"/>
        <end position="369"/>
    </location>
</feature>
<keyword evidence="4 6" id="KW-0472">Membrane</keyword>
<keyword evidence="8" id="KW-1185">Reference proteome</keyword>
<feature type="region of interest" description="Disordered" evidence="5">
    <location>
        <begin position="498"/>
        <end position="519"/>
    </location>
</feature>
<feature type="transmembrane region" description="Helical" evidence="6">
    <location>
        <begin position="224"/>
        <end position="245"/>
    </location>
</feature>
<feature type="compositionally biased region" description="Basic and acidic residues" evidence="5">
    <location>
        <begin position="502"/>
        <end position="519"/>
    </location>
</feature>
<dbReference type="Gene3D" id="1.20.1250.20">
    <property type="entry name" value="MFS general substrate transporter like domains"/>
    <property type="match status" value="1"/>
</dbReference>
<dbReference type="Proteomes" id="UP001164746">
    <property type="component" value="Chromosome 13"/>
</dbReference>
<name>A0ABY7FSS8_MYAAR</name>
<feature type="transmembrane region" description="Helical" evidence="6">
    <location>
        <begin position="375"/>
        <end position="396"/>
    </location>
</feature>
<feature type="transmembrane region" description="Helical" evidence="6">
    <location>
        <begin position="100"/>
        <end position="123"/>
    </location>
</feature>
<dbReference type="InterPro" id="IPR011701">
    <property type="entry name" value="MFS"/>
</dbReference>
<evidence type="ECO:0000256" key="6">
    <source>
        <dbReference type="SAM" id="Phobius"/>
    </source>
</evidence>
<sequence length="519" mass="57522">MVSDESSPLLKNSTVQDELPPTKVATTNVRKVHFALLPVLLLLYMSLGLGYYTVQEWIQKYIKLQLGYQDNSNSTSGCNADKNSSTFKDFQTVEKETSKWSLYTAIALTIPSFFASMMIPAYSDSLGRKFLFVVGACSATLRMTLSALCIYYEWNLIWIVVAIVLDGLTGSLFTVSSAAMAYLADLTGHGSRSFAITAHDSILLICLTLSGLGSGFYIENKGYVYPMVTSAGMALIALLIILFVLPETHLKQNRIESKSVWATFSRMTDIYLKNDFQKQRSTYLLLIMSYFFLELVSVHRPSLEILYQLGRPFCWSPSKIGMFSAARNATQGFAGIVLIAPLKRCFSDNSIALMSIVFCTGSFVLEGLAQTDLQLYLVPVLATFSFLSIPLVKTILSTMTPAEKQGSVFASVVTVQSLCAVTADFLFNTFYSDTVNLMAGSVFLLMAALSMLPFFVLLIVRVRKAGNPDRNVFEKNVQKNPLFHKNLQVSDHIAPKGTEWVSSEKPHNRNHKPDGDLLA</sequence>
<reference evidence="7" key="1">
    <citation type="submission" date="2022-11" db="EMBL/GenBank/DDBJ databases">
        <title>Centuries of genome instability and evolution in soft-shell clam transmissible cancer (bioRxiv).</title>
        <authorList>
            <person name="Hart S.F.M."/>
            <person name="Yonemitsu M.A."/>
            <person name="Giersch R.M."/>
            <person name="Beal B.F."/>
            <person name="Arriagada G."/>
            <person name="Davis B.W."/>
            <person name="Ostrander E.A."/>
            <person name="Goff S.P."/>
            <person name="Metzger M.J."/>
        </authorList>
    </citation>
    <scope>NUCLEOTIDE SEQUENCE</scope>
    <source>
        <strain evidence="7">MELC-2E11</strain>
        <tissue evidence="7">Siphon/mantle</tissue>
    </source>
</reference>
<evidence type="ECO:0000256" key="2">
    <source>
        <dbReference type="ARBA" id="ARBA00022692"/>
    </source>
</evidence>
<dbReference type="PANTHER" id="PTHR23507:SF1">
    <property type="entry name" value="FI18259P1-RELATED"/>
    <property type="match status" value="1"/>
</dbReference>
<feature type="transmembrane region" description="Helical" evidence="6">
    <location>
        <begin position="437"/>
        <end position="460"/>
    </location>
</feature>
<feature type="transmembrane region" description="Helical" evidence="6">
    <location>
        <begin position="408"/>
        <end position="431"/>
    </location>
</feature>
<comment type="subcellular location">
    <subcellularLocation>
        <location evidence="1">Membrane</location>
        <topology evidence="1">Multi-pass membrane protein</topology>
    </subcellularLocation>
</comment>
<feature type="transmembrane region" description="Helical" evidence="6">
    <location>
        <begin position="196"/>
        <end position="218"/>
    </location>
</feature>
<accession>A0ABY7FSS8</accession>
<evidence type="ECO:0000256" key="5">
    <source>
        <dbReference type="SAM" id="MobiDB-lite"/>
    </source>
</evidence>